<organism evidence="1 2">
    <name type="scientific">Dallia pectoralis</name>
    <name type="common">Alaska blackfish</name>
    <dbReference type="NCBI Taxonomy" id="75939"/>
    <lineage>
        <taxon>Eukaryota</taxon>
        <taxon>Metazoa</taxon>
        <taxon>Chordata</taxon>
        <taxon>Craniata</taxon>
        <taxon>Vertebrata</taxon>
        <taxon>Euteleostomi</taxon>
        <taxon>Actinopterygii</taxon>
        <taxon>Neopterygii</taxon>
        <taxon>Teleostei</taxon>
        <taxon>Protacanthopterygii</taxon>
        <taxon>Esociformes</taxon>
        <taxon>Umbridae</taxon>
        <taxon>Dallia</taxon>
    </lineage>
</organism>
<dbReference type="EMBL" id="CM055738">
    <property type="protein sequence ID" value="KAJ8004993.1"/>
    <property type="molecule type" value="Genomic_DNA"/>
</dbReference>
<gene>
    <name evidence="1" type="ORF">DPEC_G00142040</name>
</gene>
<keyword evidence="2" id="KW-1185">Reference proteome</keyword>
<name>A0ACC2GMK8_DALPE</name>
<sequence>MGAMMRISWMPFLIALAVPPVHCFLNGNCLKEDPPPGVLVLPPGSTLVLGCSGLVEVNGQRVKVNRAERTSSNTGVLTTTDTGVLTTTDTGVLTTTDTSVRATTDTSVRATTDTGVLTTTDTGVRATTDTGVRATTDTGVPDATVVTETDNSQTNRLDETVTRSSDVRQHTTLPGGGVRNENRENVEKGIEHPNKGGGKQNKVGQLLHTVNQPRRSDSQSRPTPAGTKSLPITDRGAGGPETEKHPDWWNEKMGGGYEQDVAGGRTVRSQWRLNGRLLGGGAVLTVPSVTVSDSGNYSCQRRGTLVFSLRVSVAVPPETPALSCYKRSPTSKIRCDWTASQSVTPAPQCYLLVQKGSFSQKESFSRVNCSYSTKMSRCWCAMDHQVENDRVFHLVNLCVANIAGNKSSDTLYFQPLAIMKPDPPSNVMATAELGQERRLRVSWSVPRSWKERDRYHELQYELKYHTLPEGIQINGSTTRQTYSITDALPGVLYLIQVRAKEEFDGYWSEWSQPVYASTWAAPGSTLSNHLPTIMPDVEESGSGMTEEPTDAESETGVAVWPHVLWVVAFCVGLSVTMLSIYLYRHRVRLMSKLCQLSSVSSSTDDHSPPATTLPTQEGHALVNFPTSFVEEPHLEEEQKGEETEEEEEVETWEVFHFNNTSYFLVQNN</sequence>
<evidence type="ECO:0000313" key="2">
    <source>
        <dbReference type="Proteomes" id="UP001157502"/>
    </source>
</evidence>
<evidence type="ECO:0000313" key="1">
    <source>
        <dbReference type="EMBL" id="KAJ8004993.1"/>
    </source>
</evidence>
<reference evidence="1" key="1">
    <citation type="submission" date="2021-05" db="EMBL/GenBank/DDBJ databases">
        <authorList>
            <person name="Pan Q."/>
            <person name="Jouanno E."/>
            <person name="Zahm M."/>
            <person name="Klopp C."/>
            <person name="Cabau C."/>
            <person name="Louis A."/>
            <person name="Berthelot C."/>
            <person name="Parey E."/>
            <person name="Roest Crollius H."/>
            <person name="Montfort J."/>
            <person name="Robinson-Rechavi M."/>
            <person name="Bouchez O."/>
            <person name="Lampietro C."/>
            <person name="Lopez Roques C."/>
            <person name="Donnadieu C."/>
            <person name="Postlethwait J."/>
            <person name="Bobe J."/>
            <person name="Dillon D."/>
            <person name="Chandos A."/>
            <person name="von Hippel F."/>
            <person name="Guiguen Y."/>
        </authorList>
    </citation>
    <scope>NUCLEOTIDE SEQUENCE</scope>
    <source>
        <strain evidence="1">YG-Jan2019</strain>
    </source>
</reference>
<comment type="caution">
    <text evidence="1">The sequence shown here is derived from an EMBL/GenBank/DDBJ whole genome shotgun (WGS) entry which is preliminary data.</text>
</comment>
<dbReference type="Proteomes" id="UP001157502">
    <property type="component" value="Chromosome 11"/>
</dbReference>
<proteinExistence type="predicted"/>
<accession>A0ACC2GMK8</accession>
<protein>
    <submittedName>
        <fullName evidence="1">Uncharacterized protein</fullName>
    </submittedName>
</protein>